<protein>
    <recommendedName>
        <fullName evidence="1">Pyruvate phosphate dikinase AMP/ATP-binding domain-containing protein</fullName>
    </recommendedName>
</protein>
<name>X1JQC3_9ZZZZ</name>
<dbReference type="InterPro" id="IPR002192">
    <property type="entry name" value="PPDK_AMP/ATP-bd"/>
</dbReference>
<proteinExistence type="predicted"/>
<reference evidence="2" key="1">
    <citation type="journal article" date="2014" name="Front. Microbiol.">
        <title>High frequency of phylogenetically diverse reductive dehalogenase-homologous genes in deep subseafloor sedimentary metagenomes.</title>
        <authorList>
            <person name="Kawai M."/>
            <person name="Futagami T."/>
            <person name="Toyoda A."/>
            <person name="Takaki Y."/>
            <person name="Nishi S."/>
            <person name="Hori S."/>
            <person name="Arai W."/>
            <person name="Tsubouchi T."/>
            <person name="Morono Y."/>
            <person name="Uchiyama I."/>
            <person name="Ito T."/>
            <person name="Fujiyama A."/>
            <person name="Inagaki F."/>
            <person name="Takami H."/>
        </authorList>
    </citation>
    <scope>NUCLEOTIDE SEQUENCE</scope>
    <source>
        <strain evidence="2">Expedition CK06-06</strain>
    </source>
</reference>
<comment type="caution">
    <text evidence="2">The sequence shown here is derived from an EMBL/GenBank/DDBJ whole genome shotgun (WGS) entry which is preliminary data.</text>
</comment>
<dbReference type="GO" id="GO:0005524">
    <property type="term" value="F:ATP binding"/>
    <property type="evidence" value="ECO:0007669"/>
    <property type="project" value="InterPro"/>
</dbReference>
<dbReference type="EMBL" id="BARV01002801">
    <property type="protein sequence ID" value="GAH96277.1"/>
    <property type="molecule type" value="Genomic_DNA"/>
</dbReference>
<dbReference type="Gene3D" id="3.30.1490.20">
    <property type="entry name" value="ATP-grasp fold, A domain"/>
    <property type="match status" value="1"/>
</dbReference>
<feature type="non-terminal residue" evidence="2">
    <location>
        <position position="144"/>
    </location>
</feature>
<dbReference type="AlphaFoldDB" id="X1JQC3"/>
<dbReference type="InterPro" id="IPR013815">
    <property type="entry name" value="ATP_grasp_subdomain_1"/>
</dbReference>
<evidence type="ECO:0000259" key="1">
    <source>
        <dbReference type="Pfam" id="PF01326"/>
    </source>
</evidence>
<evidence type="ECO:0000313" key="2">
    <source>
        <dbReference type="EMBL" id="GAH96277.1"/>
    </source>
</evidence>
<dbReference type="GO" id="GO:0050242">
    <property type="term" value="F:pyruvate, phosphate dikinase activity"/>
    <property type="evidence" value="ECO:0007669"/>
    <property type="project" value="InterPro"/>
</dbReference>
<dbReference type="Pfam" id="PF01326">
    <property type="entry name" value="PPDK_N"/>
    <property type="match status" value="1"/>
</dbReference>
<accession>X1JQC3</accession>
<dbReference type="PANTHER" id="PTHR22931">
    <property type="entry name" value="PHOSPHOENOLPYRUVATE DIKINASE-RELATED"/>
    <property type="match status" value="1"/>
</dbReference>
<dbReference type="GO" id="GO:0016301">
    <property type="term" value="F:kinase activity"/>
    <property type="evidence" value="ECO:0007669"/>
    <property type="project" value="InterPro"/>
</dbReference>
<gene>
    <name evidence="2" type="ORF">S06H3_07029</name>
</gene>
<dbReference type="SUPFAM" id="SSF56059">
    <property type="entry name" value="Glutathione synthetase ATP-binding domain-like"/>
    <property type="match status" value="1"/>
</dbReference>
<feature type="domain" description="Pyruvate phosphate dikinase AMP/ATP-binding" evidence="1">
    <location>
        <begin position="17"/>
        <end position="54"/>
    </location>
</feature>
<dbReference type="PANTHER" id="PTHR22931:SF9">
    <property type="entry name" value="PYRUVATE, PHOSPHATE DIKINASE 1, CHLOROPLASTIC"/>
    <property type="match status" value="1"/>
</dbReference>
<dbReference type="InterPro" id="IPR010121">
    <property type="entry name" value="Pyruvate_phosphate_dikinase"/>
</dbReference>
<organism evidence="2">
    <name type="scientific">marine sediment metagenome</name>
    <dbReference type="NCBI Taxonomy" id="412755"/>
    <lineage>
        <taxon>unclassified sequences</taxon>
        <taxon>metagenomes</taxon>
        <taxon>ecological metagenomes</taxon>
    </lineage>
</organism>
<sequence length="144" mass="15762">MAKNLYFFDEGDGSNKKLLGGKGAGLCTMAQLGLPVPPGFVITTEVCRRYYESGGKLPDELMNEVGAAMQKLEKLTGKHFGDLNNPLLVSIRSGSMLSMPGMMDTILNLGLNDESIEGLAKGTKNERFAYDAYRRFIQMFGKIV</sequence>